<evidence type="ECO:0000313" key="2">
    <source>
        <dbReference type="Proteomes" id="UP000798662"/>
    </source>
</evidence>
<comment type="caution">
    <text evidence="1">The sequence shown here is derived from an EMBL/GenBank/DDBJ whole genome shotgun (WGS) entry which is preliminary data.</text>
</comment>
<sequence>MGQAADDLEQMEQLRELIKVLLGIAAVKEDVADIVSDLFKLLHQLEARCPQLSCHFHVSGVSQRTGESFFVVVYDAALMASAEAKRVIKTVYTHLHSEASMVMTSALFRNSLVRSLRAPVGGPANLAVQAAPPPASDGIETVAKPVVPGDLPRGLPPPNVVSAHAAADGPGVGDSPSEKNAEVPHGPNEKKVVEAEDPVAGNGSNETGSPPRSPSASTAAGADAFDAAGVGFAPPDVHVPSEEANEAVEDLFKAVKGGWVGILRSTLAAVLLALVAFNGLPSKAALQGVLVWWPLVRDSRNANGDEQSAAVKKGRRGRSGDRLLPQPYPVEVQRRHNPPSERRRDAGNKVDCDYIILNEVTPGRAHQTDICEVVAALLLLFNKEKAIVETVVDKKLAEHGVARTELHAPLDESAPKSLTVTDVLAREGFSGERGKGQDQPPSETPSDLSAAASPRAIGAKSNEGVSAAVAARLAARRASGVSSQRAAAAHQAAEAAKKALRAVTRNLKRSGAAGTADTPKKRARTALTTRSDVLAAEFRAPNMEPRSEGTSCSVFVEAEMLASHTYGTLATNWPPLELDSREPEFEVLTASNAEWDVILEKQKDVTTVFGEGVVRRARKALMAKMDAVRGSVNVDLQQQPCLYVKIAAGGNVGEVNLTSSALQCMVDLHTASMRVQVFRASVEWLRDVAGYASVRVPDFSGGGHSTNAALASEIVTALLGSHPTSTLWRLTSPTALGADQGVVLPAHLLVSNCQDVCMTDDIITVNSVILARWCVANRPKDFCVLHCSFFSELVSTVNDVGIVAMSEKEYKAAGRATTMMGVCNVDNAHWVTLGVHVPSKTVWLYDSGSHFSQLKKKVQAACKQMQLFGKSLHELAEEDELAGEAVLPDAAVASVPTVSEAIAADAVETAKSDALVDAPADSAKDVSAVVANISGGGVPVAASEANGAEAAGAPEAGKGSTAPANTAEGDTVTGAISGADADEAPAVGDGDTAIVPANDDLEGGAVKIADVDEPGAVGKPTAGEQPGDKDVPAGATQRAHADTAADLNKPKDVGEIAVVRDGSEQDDGACI</sequence>
<accession>A0ACC3CGV7</accession>
<keyword evidence="2" id="KW-1185">Reference proteome</keyword>
<gene>
    <name evidence="1" type="ORF">I4F81_011710</name>
</gene>
<evidence type="ECO:0000313" key="1">
    <source>
        <dbReference type="EMBL" id="KAK1869231.1"/>
    </source>
</evidence>
<name>A0ACC3CGV7_PYRYE</name>
<proteinExistence type="predicted"/>
<dbReference type="Proteomes" id="UP000798662">
    <property type="component" value="Chromosome 3"/>
</dbReference>
<organism evidence="1 2">
    <name type="scientific">Pyropia yezoensis</name>
    <name type="common">Susabi-nori</name>
    <name type="synonym">Porphyra yezoensis</name>
    <dbReference type="NCBI Taxonomy" id="2788"/>
    <lineage>
        <taxon>Eukaryota</taxon>
        <taxon>Rhodophyta</taxon>
        <taxon>Bangiophyceae</taxon>
        <taxon>Bangiales</taxon>
        <taxon>Bangiaceae</taxon>
        <taxon>Pyropia</taxon>
    </lineage>
</organism>
<dbReference type="EMBL" id="CM020620">
    <property type="protein sequence ID" value="KAK1869231.1"/>
    <property type="molecule type" value="Genomic_DNA"/>
</dbReference>
<protein>
    <submittedName>
        <fullName evidence="1">Uncharacterized protein</fullName>
    </submittedName>
</protein>
<reference evidence="1" key="1">
    <citation type="submission" date="2019-11" db="EMBL/GenBank/DDBJ databases">
        <title>Nori genome reveals adaptations in red seaweeds to the harsh intertidal environment.</title>
        <authorList>
            <person name="Wang D."/>
            <person name="Mao Y."/>
        </authorList>
    </citation>
    <scope>NUCLEOTIDE SEQUENCE</scope>
    <source>
        <tissue evidence="1">Gametophyte</tissue>
    </source>
</reference>